<dbReference type="SUPFAM" id="SSF46689">
    <property type="entry name" value="Homeodomain-like"/>
    <property type="match status" value="1"/>
</dbReference>
<dbReference type="Gene3D" id="1.10.357.10">
    <property type="entry name" value="Tetracycline Repressor, domain 2"/>
    <property type="match status" value="1"/>
</dbReference>
<proteinExistence type="predicted"/>
<dbReference type="InterPro" id="IPR009057">
    <property type="entry name" value="Homeodomain-like_sf"/>
</dbReference>
<feature type="DNA-binding region" description="H-T-H motif" evidence="4">
    <location>
        <begin position="24"/>
        <end position="43"/>
    </location>
</feature>
<evidence type="ECO:0000259" key="5">
    <source>
        <dbReference type="PROSITE" id="PS50977"/>
    </source>
</evidence>
<dbReference type="PANTHER" id="PTHR30055">
    <property type="entry name" value="HTH-TYPE TRANSCRIPTIONAL REGULATOR RUTR"/>
    <property type="match status" value="1"/>
</dbReference>
<name>A0A7K2IPH7_9ACTN</name>
<evidence type="ECO:0000256" key="1">
    <source>
        <dbReference type="ARBA" id="ARBA00023015"/>
    </source>
</evidence>
<evidence type="ECO:0000256" key="3">
    <source>
        <dbReference type="ARBA" id="ARBA00023163"/>
    </source>
</evidence>
<sequence>MSARERILDAAAGVMRRQGIAATTTREIAREAGCSEALLYKNFTDKQELFVAVLKERAPRLNSPDSLVGTRTVRENVETFVEWLLMFYVESFPIAASIFGSPSLLEAHRRSVDRIGAGPEYPALLVQNYLEAEVAEGRVDRDTDTRALSRALTGAALFEAFQAVYAGRTSVEDPAGTARSIVAALGTGIPRG</sequence>
<dbReference type="GO" id="GO:0003700">
    <property type="term" value="F:DNA-binding transcription factor activity"/>
    <property type="evidence" value="ECO:0007669"/>
    <property type="project" value="TreeGrafter"/>
</dbReference>
<keyword evidence="1" id="KW-0805">Transcription regulation</keyword>
<evidence type="ECO:0000313" key="7">
    <source>
        <dbReference type="Proteomes" id="UP000467124"/>
    </source>
</evidence>
<gene>
    <name evidence="6" type="ORF">GTW20_06220</name>
</gene>
<dbReference type="RefSeq" id="WP_161110508.1">
    <property type="nucleotide sequence ID" value="NZ_JBHYKC010000007.1"/>
</dbReference>
<dbReference type="InterPro" id="IPR050109">
    <property type="entry name" value="HTH-type_TetR-like_transc_reg"/>
</dbReference>
<dbReference type="PANTHER" id="PTHR30055:SF238">
    <property type="entry name" value="MYCOFACTOCIN BIOSYNTHESIS TRANSCRIPTIONAL REGULATOR MFTR-RELATED"/>
    <property type="match status" value="1"/>
</dbReference>
<dbReference type="Proteomes" id="UP000467124">
    <property type="component" value="Unassembled WGS sequence"/>
</dbReference>
<keyword evidence="2 4" id="KW-0238">DNA-binding</keyword>
<dbReference type="Pfam" id="PF00440">
    <property type="entry name" value="TetR_N"/>
    <property type="match status" value="1"/>
</dbReference>
<comment type="caution">
    <text evidence="6">The sequence shown here is derived from an EMBL/GenBank/DDBJ whole genome shotgun (WGS) entry which is preliminary data.</text>
</comment>
<evidence type="ECO:0000256" key="2">
    <source>
        <dbReference type="ARBA" id="ARBA00023125"/>
    </source>
</evidence>
<organism evidence="6 7">
    <name type="scientific">Nocardiopsis alba</name>
    <dbReference type="NCBI Taxonomy" id="53437"/>
    <lineage>
        <taxon>Bacteria</taxon>
        <taxon>Bacillati</taxon>
        <taxon>Actinomycetota</taxon>
        <taxon>Actinomycetes</taxon>
        <taxon>Streptosporangiales</taxon>
        <taxon>Nocardiopsidaceae</taxon>
        <taxon>Nocardiopsis</taxon>
    </lineage>
</organism>
<dbReference type="PRINTS" id="PR00455">
    <property type="entry name" value="HTHTETR"/>
</dbReference>
<evidence type="ECO:0000313" key="6">
    <source>
        <dbReference type="EMBL" id="MYR31879.1"/>
    </source>
</evidence>
<dbReference type="EMBL" id="WWHY01000001">
    <property type="protein sequence ID" value="MYR31879.1"/>
    <property type="molecule type" value="Genomic_DNA"/>
</dbReference>
<dbReference type="GO" id="GO:0000976">
    <property type="term" value="F:transcription cis-regulatory region binding"/>
    <property type="evidence" value="ECO:0007669"/>
    <property type="project" value="TreeGrafter"/>
</dbReference>
<feature type="domain" description="HTH tetR-type" evidence="5">
    <location>
        <begin position="1"/>
        <end position="61"/>
    </location>
</feature>
<protein>
    <submittedName>
        <fullName evidence="6">TetR family transcriptional regulator</fullName>
    </submittedName>
</protein>
<accession>A0A7K2IPH7</accession>
<dbReference type="AlphaFoldDB" id="A0A7K2IPH7"/>
<dbReference type="InterPro" id="IPR001647">
    <property type="entry name" value="HTH_TetR"/>
</dbReference>
<keyword evidence="3" id="KW-0804">Transcription</keyword>
<dbReference type="PROSITE" id="PS50977">
    <property type="entry name" value="HTH_TETR_2"/>
    <property type="match status" value="1"/>
</dbReference>
<evidence type="ECO:0000256" key="4">
    <source>
        <dbReference type="PROSITE-ProRule" id="PRU00335"/>
    </source>
</evidence>
<reference evidence="6 7" key="1">
    <citation type="journal article" date="2019" name="Nat. Commun.">
        <title>The antimicrobial potential of Streptomyces from insect microbiomes.</title>
        <authorList>
            <person name="Chevrette M.G."/>
            <person name="Carlson C.M."/>
            <person name="Ortega H.E."/>
            <person name="Thomas C."/>
            <person name="Ananiev G.E."/>
            <person name="Barns K.J."/>
            <person name="Book A.J."/>
            <person name="Cagnazzo J."/>
            <person name="Carlos C."/>
            <person name="Flanigan W."/>
            <person name="Grubbs K.J."/>
            <person name="Horn H.A."/>
            <person name="Hoffmann F.M."/>
            <person name="Klassen J.L."/>
            <person name="Knack J.J."/>
            <person name="Lewin G.R."/>
            <person name="McDonald B.R."/>
            <person name="Muller L."/>
            <person name="Melo W.G.P."/>
            <person name="Pinto-Tomas A.A."/>
            <person name="Schmitz A."/>
            <person name="Wendt-Pienkowski E."/>
            <person name="Wildman S."/>
            <person name="Zhao M."/>
            <person name="Zhang F."/>
            <person name="Bugni T.S."/>
            <person name="Andes D.R."/>
            <person name="Pupo M.T."/>
            <person name="Currie C.R."/>
        </authorList>
    </citation>
    <scope>NUCLEOTIDE SEQUENCE [LARGE SCALE GENOMIC DNA]</scope>
    <source>
        <strain evidence="6 7">SID5840</strain>
    </source>
</reference>